<evidence type="ECO:0000256" key="1">
    <source>
        <dbReference type="SAM" id="MobiDB-lite"/>
    </source>
</evidence>
<protein>
    <submittedName>
        <fullName evidence="2">Uncharacterized protein</fullName>
    </submittedName>
</protein>
<comment type="caution">
    <text evidence="2">The sequence shown here is derived from an EMBL/GenBank/DDBJ whole genome shotgun (WGS) entry which is preliminary data.</text>
</comment>
<dbReference type="STRING" id="566551.HMPREF0201_01373"/>
<feature type="compositionally biased region" description="Basic and acidic residues" evidence="1">
    <location>
        <begin position="28"/>
        <end position="42"/>
    </location>
</feature>
<dbReference type="HOGENOM" id="CLU_2768254_0_0_6"/>
<dbReference type="Proteomes" id="UP000014585">
    <property type="component" value="Unassembled WGS sequence"/>
</dbReference>
<proteinExistence type="predicted"/>
<name>S3JEV5_9ENTR</name>
<dbReference type="EMBL" id="ATDT01000006">
    <property type="protein sequence ID" value="EPF18767.1"/>
    <property type="molecule type" value="Genomic_DNA"/>
</dbReference>
<sequence length="69" mass="7718">MNLSDSGIFIQQGREEANQGKAISDFEGSSKDKQLFRGHKTESQVTTYERKVKISPTLAAPMLTKTEEK</sequence>
<dbReference type="AlphaFoldDB" id="S3JEV5"/>
<feature type="region of interest" description="Disordered" evidence="1">
    <location>
        <begin position="1"/>
        <end position="42"/>
    </location>
</feature>
<gene>
    <name evidence="2" type="ORF">HMPREF0201_01373</name>
</gene>
<evidence type="ECO:0000313" key="3">
    <source>
        <dbReference type="Proteomes" id="UP000014585"/>
    </source>
</evidence>
<dbReference type="PATRIC" id="fig|566551.4.peg.1267"/>
<organism evidence="2 3">
    <name type="scientific">Cedecea davisae DSM 4568</name>
    <dbReference type="NCBI Taxonomy" id="566551"/>
    <lineage>
        <taxon>Bacteria</taxon>
        <taxon>Pseudomonadati</taxon>
        <taxon>Pseudomonadota</taxon>
        <taxon>Gammaproteobacteria</taxon>
        <taxon>Enterobacterales</taxon>
        <taxon>Enterobacteriaceae</taxon>
        <taxon>Cedecea</taxon>
    </lineage>
</organism>
<accession>S3JEV5</accession>
<reference evidence="2 3" key="1">
    <citation type="submission" date="2013-04" db="EMBL/GenBank/DDBJ databases">
        <authorList>
            <person name="Weinstock G."/>
            <person name="Sodergren E."/>
            <person name="Lobos E.A."/>
            <person name="Fulton L."/>
            <person name="Fulton R."/>
            <person name="Courtney L."/>
            <person name="Fronick C."/>
            <person name="O'Laughlin M."/>
            <person name="Godfrey J."/>
            <person name="Wilson R.M."/>
            <person name="Miner T."/>
            <person name="Farmer C."/>
            <person name="Delehaunty K."/>
            <person name="Cordes M."/>
            <person name="Minx P."/>
            <person name="Tomlinson C."/>
            <person name="Chen J."/>
            <person name="Wollam A."/>
            <person name="Pepin K.H."/>
            <person name="Palsikar V.B."/>
            <person name="Zhang X."/>
            <person name="Suruliraj S."/>
            <person name="Perna N.T."/>
            <person name="Plunkett G."/>
            <person name="Warren W."/>
            <person name="Mitreva M."/>
            <person name="Mardis E.R."/>
            <person name="Wilson R.K."/>
        </authorList>
    </citation>
    <scope>NUCLEOTIDE SEQUENCE [LARGE SCALE GENOMIC DNA]</scope>
    <source>
        <strain evidence="2 3">DSM 4568</strain>
    </source>
</reference>
<evidence type="ECO:0000313" key="2">
    <source>
        <dbReference type="EMBL" id="EPF18767.1"/>
    </source>
</evidence>